<protein>
    <submittedName>
        <fullName evidence="1">Uncharacterized protein</fullName>
    </submittedName>
</protein>
<dbReference type="EMBL" id="KI912111">
    <property type="protein sequence ID" value="ETS83531.1"/>
    <property type="molecule type" value="Genomic_DNA"/>
</dbReference>
<accession>W3XEA1</accession>
<evidence type="ECO:0000313" key="1">
    <source>
        <dbReference type="EMBL" id="ETS83531.1"/>
    </source>
</evidence>
<dbReference type="InParanoid" id="W3XEA1"/>
<reference evidence="2" key="1">
    <citation type="journal article" date="2015" name="BMC Genomics">
        <title>Genomic and transcriptomic analysis of the endophytic fungus Pestalotiopsis fici reveals its lifestyle and high potential for synthesis of natural products.</title>
        <authorList>
            <person name="Wang X."/>
            <person name="Zhang X."/>
            <person name="Liu L."/>
            <person name="Xiang M."/>
            <person name="Wang W."/>
            <person name="Sun X."/>
            <person name="Che Y."/>
            <person name="Guo L."/>
            <person name="Liu G."/>
            <person name="Guo L."/>
            <person name="Wang C."/>
            <person name="Yin W.B."/>
            <person name="Stadler M."/>
            <person name="Zhang X."/>
            <person name="Liu X."/>
        </authorList>
    </citation>
    <scope>NUCLEOTIDE SEQUENCE [LARGE SCALE GENOMIC DNA]</scope>
    <source>
        <strain evidence="2">W106-1 / CGMCC3.15140</strain>
    </source>
</reference>
<dbReference type="GeneID" id="19270420"/>
<dbReference type="eggNOG" id="ENOG502SFSN">
    <property type="taxonomic scope" value="Eukaryota"/>
</dbReference>
<dbReference type="Proteomes" id="UP000030651">
    <property type="component" value="Unassembled WGS sequence"/>
</dbReference>
<gene>
    <name evidence="1" type="ORF">PFICI_05407</name>
</gene>
<name>W3XEA1_PESFW</name>
<evidence type="ECO:0000313" key="2">
    <source>
        <dbReference type="Proteomes" id="UP000030651"/>
    </source>
</evidence>
<dbReference type="HOGENOM" id="CLU_983882_0_0_1"/>
<dbReference type="AlphaFoldDB" id="W3XEA1"/>
<dbReference type="RefSeq" id="XP_007832179.1">
    <property type="nucleotide sequence ID" value="XM_007833988.1"/>
</dbReference>
<sequence>MAQQRDGDMLRGDVLAQTCNDLLANISHLEESQLSEMQDVRAHLEAMRELLRRLQPLEGRTWTQVILDECRNAFGQLSMAAENGSSNSVSEPVRNEMSQKAQAVKDLVHVRNKLSLASNLSLCNEDLKDGVMIETVHEGLDAISQELMGSANVIMPYTFLREGHKTFELREATLTDHGTESTHKIICSNCSFHEIASVASTRSMRFACLCPSDEGSHDGELSYQVLPATFVVEHLRPIQTREWHMVLSRPRDDSIVSIIISETQKTGMPHRTITLRFENALIV</sequence>
<proteinExistence type="predicted"/>
<dbReference type="KEGG" id="pfy:PFICI_05407"/>
<keyword evidence="2" id="KW-1185">Reference proteome</keyword>
<organism evidence="1 2">
    <name type="scientific">Pestalotiopsis fici (strain W106-1 / CGMCC3.15140)</name>
    <dbReference type="NCBI Taxonomy" id="1229662"/>
    <lineage>
        <taxon>Eukaryota</taxon>
        <taxon>Fungi</taxon>
        <taxon>Dikarya</taxon>
        <taxon>Ascomycota</taxon>
        <taxon>Pezizomycotina</taxon>
        <taxon>Sordariomycetes</taxon>
        <taxon>Xylariomycetidae</taxon>
        <taxon>Amphisphaeriales</taxon>
        <taxon>Sporocadaceae</taxon>
        <taxon>Pestalotiopsis</taxon>
    </lineage>
</organism>